<evidence type="ECO:0000256" key="2">
    <source>
        <dbReference type="ARBA" id="ARBA00022723"/>
    </source>
</evidence>
<keyword evidence="6" id="KW-0472">Membrane</keyword>
<keyword evidence="1 4" id="KW-0349">Heme</keyword>
<dbReference type="EMBL" id="JAPDDS010000005">
    <property type="protein sequence ID" value="MCW1885414.1"/>
    <property type="molecule type" value="Genomic_DNA"/>
</dbReference>
<proteinExistence type="predicted"/>
<dbReference type="Pfam" id="PF00034">
    <property type="entry name" value="Cytochrom_C"/>
    <property type="match status" value="1"/>
</dbReference>
<accession>A0ABT3FPC3</accession>
<keyword evidence="9" id="KW-1185">Reference proteome</keyword>
<evidence type="ECO:0000256" key="3">
    <source>
        <dbReference type="ARBA" id="ARBA00023004"/>
    </source>
</evidence>
<keyword evidence="6" id="KW-1133">Transmembrane helix</keyword>
<dbReference type="SUPFAM" id="SSF46626">
    <property type="entry name" value="Cytochrome c"/>
    <property type="match status" value="1"/>
</dbReference>
<comment type="caution">
    <text evidence="8">The sequence shown here is derived from an EMBL/GenBank/DDBJ whole genome shotgun (WGS) entry which is preliminary data.</text>
</comment>
<dbReference type="PANTHER" id="PTHR35008:SF8">
    <property type="entry name" value="ALCOHOL DEHYDROGENASE CYTOCHROME C SUBUNIT"/>
    <property type="match status" value="1"/>
</dbReference>
<keyword evidence="2 4" id="KW-0479">Metal-binding</keyword>
<evidence type="ECO:0000256" key="6">
    <source>
        <dbReference type="SAM" id="Phobius"/>
    </source>
</evidence>
<evidence type="ECO:0000256" key="4">
    <source>
        <dbReference type="PROSITE-ProRule" id="PRU00433"/>
    </source>
</evidence>
<dbReference type="Proteomes" id="UP001207930">
    <property type="component" value="Unassembled WGS sequence"/>
</dbReference>
<sequence length="259" mass="27136">MIDPSKPDLEESVNVTEAHERVIRGAAAASRESKLKENGAEPISLWVLIMCAVPLLAAGWTLGKAGKLFSYKDITREGYVRLIPDDGEGVKLPPVPWLEASIKKGHKEYSKCTGCHGADGKGDGASYPSLAGSKWVNGETEVFAMVILNGLTGPTSSGKTYGVMPAQSAGLSGESLAHLMNYIRHSFGNDASGGGSKPEAVVTKEMGATALEISGKRAKAGAAVTGDELTADHHKNLPGTPIDPKMMVDPITLEPAEAK</sequence>
<dbReference type="InterPro" id="IPR051459">
    <property type="entry name" value="Cytochrome_c-type_DH"/>
</dbReference>
<dbReference type="InterPro" id="IPR009056">
    <property type="entry name" value="Cyt_c-like_dom"/>
</dbReference>
<dbReference type="InterPro" id="IPR036909">
    <property type="entry name" value="Cyt_c-like_dom_sf"/>
</dbReference>
<protein>
    <submittedName>
        <fullName evidence="8">C-type cytochrome</fullName>
    </submittedName>
</protein>
<organism evidence="8 9">
    <name type="scientific">Luteolibacter flavescens</name>
    <dbReference type="NCBI Taxonomy" id="1859460"/>
    <lineage>
        <taxon>Bacteria</taxon>
        <taxon>Pseudomonadati</taxon>
        <taxon>Verrucomicrobiota</taxon>
        <taxon>Verrucomicrobiia</taxon>
        <taxon>Verrucomicrobiales</taxon>
        <taxon>Verrucomicrobiaceae</taxon>
        <taxon>Luteolibacter</taxon>
    </lineage>
</organism>
<evidence type="ECO:0000256" key="5">
    <source>
        <dbReference type="SAM" id="MobiDB-lite"/>
    </source>
</evidence>
<evidence type="ECO:0000313" key="9">
    <source>
        <dbReference type="Proteomes" id="UP001207930"/>
    </source>
</evidence>
<dbReference type="RefSeq" id="WP_264501369.1">
    <property type="nucleotide sequence ID" value="NZ_JAPDDS010000005.1"/>
</dbReference>
<reference evidence="8 9" key="1">
    <citation type="submission" date="2022-10" db="EMBL/GenBank/DDBJ databases">
        <title>Luteolibacter flavescens strain MCCC 1K03193, whole genome shotgun sequencing project.</title>
        <authorList>
            <person name="Zhao G."/>
            <person name="Shen L."/>
        </authorList>
    </citation>
    <scope>NUCLEOTIDE SEQUENCE [LARGE SCALE GENOMIC DNA]</scope>
    <source>
        <strain evidence="8 9">MCCC 1K03193</strain>
    </source>
</reference>
<gene>
    <name evidence="8" type="ORF">OKA04_11800</name>
</gene>
<dbReference type="PANTHER" id="PTHR35008">
    <property type="entry name" value="BLL4482 PROTEIN-RELATED"/>
    <property type="match status" value="1"/>
</dbReference>
<name>A0ABT3FPC3_9BACT</name>
<keyword evidence="3 4" id="KW-0408">Iron</keyword>
<feature type="region of interest" description="Disordered" evidence="5">
    <location>
        <begin position="224"/>
        <end position="259"/>
    </location>
</feature>
<evidence type="ECO:0000259" key="7">
    <source>
        <dbReference type="PROSITE" id="PS51007"/>
    </source>
</evidence>
<evidence type="ECO:0000313" key="8">
    <source>
        <dbReference type="EMBL" id="MCW1885414.1"/>
    </source>
</evidence>
<evidence type="ECO:0000256" key="1">
    <source>
        <dbReference type="ARBA" id="ARBA00022617"/>
    </source>
</evidence>
<keyword evidence="6" id="KW-0812">Transmembrane</keyword>
<feature type="domain" description="Cytochrome c" evidence="7">
    <location>
        <begin position="100"/>
        <end position="187"/>
    </location>
</feature>
<dbReference type="Gene3D" id="1.10.760.10">
    <property type="entry name" value="Cytochrome c-like domain"/>
    <property type="match status" value="1"/>
</dbReference>
<dbReference type="PROSITE" id="PS51007">
    <property type="entry name" value="CYTC"/>
    <property type="match status" value="1"/>
</dbReference>
<feature type="transmembrane region" description="Helical" evidence="6">
    <location>
        <begin position="43"/>
        <end position="62"/>
    </location>
</feature>